<evidence type="ECO:0000256" key="1">
    <source>
        <dbReference type="SAM" id="MobiDB-lite"/>
    </source>
</evidence>
<evidence type="ECO:0000313" key="2">
    <source>
        <dbReference type="EMBL" id="NMQ18503.1"/>
    </source>
</evidence>
<feature type="region of interest" description="Disordered" evidence="1">
    <location>
        <begin position="149"/>
        <end position="169"/>
    </location>
</feature>
<dbReference type="EMBL" id="SPMZ01000012">
    <property type="protein sequence ID" value="NMQ18503.1"/>
    <property type="molecule type" value="Genomic_DNA"/>
</dbReference>
<name>A0ABX1TGK3_9GAMM</name>
<evidence type="ECO:0008006" key="4">
    <source>
        <dbReference type="Google" id="ProtNLM"/>
    </source>
</evidence>
<reference evidence="2 3" key="1">
    <citation type="submission" date="2019-03" db="EMBL/GenBank/DDBJ databases">
        <title>Metabolic reconstructions from genomes of highly enriched 'Candidatus Accumulibacter' and 'Candidatus Competibacter' bioreactor populations.</title>
        <authorList>
            <person name="Annavajhala M.K."/>
            <person name="Welles L."/>
            <person name="Abbas B."/>
            <person name="Sorokin D."/>
            <person name="Park H."/>
            <person name="Van Loosdrecht M."/>
            <person name="Chandran K."/>
        </authorList>
    </citation>
    <scope>NUCLEOTIDE SEQUENCE [LARGE SCALE GENOMIC DNA]</scope>
    <source>
        <strain evidence="2 3">SBR_G</strain>
    </source>
</reference>
<keyword evidence="3" id="KW-1185">Reference proteome</keyword>
<gene>
    <name evidence="2" type="ORF">E4P82_04400</name>
</gene>
<dbReference type="RefSeq" id="WP_169247753.1">
    <property type="nucleotide sequence ID" value="NZ_SPMZ01000012.1"/>
</dbReference>
<feature type="compositionally biased region" description="Pro residues" evidence="1">
    <location>
        <begin position="152"/>
        <end position="163"/>
    </location>
</feature>
<sequence>MPSYLQQIASRFENLEPDKARELLRIDAAYIRFGLSDGVFGDPRDGAANRLLRHLPRMARMRHFRLYRIGIGERADGAYTHQAVALLDAQQLPTPGNTLAVLDPTGNATTQATAREYDCHQYSFETWQDLQRYYGRGCALLANHPIPLRPSLEPPLPNPPPAPVSQLYR</sequence>
<organism evidence="2 3">
    <name type="scientific">Candidatus Competibacter phosphatis</name>
    <dbReference type="NCBI Taxonomy" id="221280"/>
    <lineage>
        <taxon>Bacteria</taxon>
        <taxon>Pseudomonadati</taxon>
        <taxon>Pseudomonadota</taxon>
        <taxon>Gammaproteobacteria</taxon>
        <taxon>Candidatus Competibacteraceae</taxon>
        <taxon>Candidatus Competibacter</taxon>
    </lineage>
</organism>
<comment type="caution">
    <text evidence="2">The sequence shown here is derived from an EMBL/GenBank/DDBJ whole genome shotgun (WGS) entry which is preliminary data.</text>
</comment>
<dbReference type="Proteomes" id="UP000760480">
    <property type="component" value="Unassembled WGS sequence"/>
</dbReference>
<evidence type="ECO:0000313" key="3">
    <source>
        <dbReference type="Proteomes" id="UP000760480"/>
    </source>
</evidence>
<protein>
    <recommendedName>
        <fullName evidence="4">SnoaL-like domain-containing protein</fullName>
    </recommendedName>
</protein>
<accession>A0ABX1TGK3</accession>
<proteinExistence type="predicted"/>